<dbReference type="Proteomes" id="UP000256690">
    <property type="component" value="Unassembled WGS sequence"/>
</dbReference>
<dbReference type="OrthoDB" id="4442598at2759"/>
<name>A0A3D8S4U1_9EURO</name>
<dbReference type="STRING" id="1810919.A0A3D8S4U1"/>
<keyword evidence="3" id="KW-1185">Reference proteome</keyword>
<protein>
    <submittedName>
        <fullName evidence="2">Uncharacterized protein</fullName>
    </submittedName>
</protein>
<reference evidence="2 3" key="1">
    <citation type="journal article" date="2018" name="IMA Fungus">
        <title>IMA Genome-F 9: Draft genome sequence of Annulohypoxylon stygium, Aspergillus mulundensis, Berkeleyomyces basicola (syn. Thielaviopsis basicola), Ceratocystis smalleyi, two Cercospora beticola strains, Coleophoma cylindrospora, Fusarium fracticaudum, Phialophora cf. hyalina, and Morchella septimelata.</title>
        <authorList>
            <person name="Wingfield B.D."/>
            <person name="Bills G.F."/>
            <person name="Dong Y."/>
            <person name="Huang W."/>
            <person name="Nel W.J."/>
            <person name="Swalarsk-Parry B.S."/>
            <person name="Vaghefi N."/>
            <person name="Wilken P.M."/>
            <person name="An Z."/>
            <person name="de Beer Z.W."/>
            <person name="De Vos L."/>
            <person name="Chen L."/>
            <person name="Duong T.A."/>
            <person name="Gao Y."/>
            <person name="Hammerbacher A."/>
            <person name="Kikkert J.R."/>
            <person name="Li Y."/>
            <person name="Li H."/>
            <person name="Li K."/>
            <person name="Li Q."/>
            <person name="Liu X."/>
            <person name="Ma X."/>
            <person name="Naidoo K."/>
            <person name="Pethybridge S.J."/>
            <person name="Sun J."/>
            <person name="Steenkamp E.T."/>
            <person name="van der Nest M.A."/>
            <person name="van Wyk S."/>
            <person name="Wingfield M.J."/>
            <person name="Xiong C."/>
            <person name="Yue Q."/>
            <person name="Zhang X."/>
        </authorList>
    </citation>
    <scope>NUCLEOTIDE SEQUENCE [LARGE SCALE GENOMIC DNA]</scope>
    <source>
        <strain evidence="2 3">DSM 5745</strain>
    </source>
</reference>
<proteinExistence type="predicted"/>
<evidence type="ECO:0000256" key="1">
    <source>
        <dbReference type="SAM" id="MobiDB-lite"/>
    </source>
</evidence>
<dbReference type="AlphaFoldDB" id="A0A3D8S4U1"/>
<feature type="compositionally biased region" description="Basic and acidic residues" evidence="1">
    <location>
        <begin position="634"/>
        <end position="644"/>
    </location>
</feature>
<gene>
    <name evidence="2" type="ORF">DSM5745_04777</name>
</gene>
<dbReference type="GeneID" id="38115147"/>
<sequence>MISSGYCWLRQPSSRVVYRLPLALPGLRHASSAIIPDRPGPPQSQLLRFALTGGAGPAYAAGERQLVNVFLEDWPLNSTPAPLWTPRTVKTKGGPSRSTPTYALANARNLRKVRHFIEKNVISNSGKTHAFLNSSAALAKALKNCERGSSSHAEILAFINGLEERLKLIGSPNLRVVHVMGMRYACAAFSEPALRHHLKQHYLSTGNKYLRLSESVDLVRNLLSTLEALSFQDPKHNTDNLRRLVTGSRGPSLNKILWWTRKDVIPMEVGEYLSLLVRLKIDRLEKQIWERYLKGLTRNTVPSYPEARSAYVYAMSLVDAGKSSKAVDILKQASLAWRTLPGISNFERTRDLLKDDAISSVLGHLVTEGEFVRLLHNQLGEIEQKLGITWLGELHPDESLHIGLSNSRVATGQPVLDMDGDSPGYESAERLVAEIRARGCSKSPAELGKIADLLDEYEGNLIPISIETWPNYDTKLYWAPERSPLELGRASSASDISQDPLLSNLGLARVIACEKQSAFVKLVQTLHLIQLGYLLTEKLSSSADGSDASPQLEHSGYMVAWDRVHGRLLVVYAGTSRGKVDPSTGFSAYTKPAFMRSIMVVHPIQDTWALGPTICIRGYRLELDPCPDLILNKDREAGQTRKGPEAGVQPATVST</sequence>
<evidence type="ECO:0000313" key="2">
    <source>
        <dbReference type="EMBL" id="RDW81220.1"/>
    </source>
</evidence>
<dbReference type="RefSeq" id="XP_026604273.1">
    <property type="nucleotide sequence ID" value="XM_026746793.1"/>
</dbReference>
<organism evidence="2 3">
    <name type="scientific">Aspergillus mulundensis</name>
    <dbReference type="NCBI Taxonomy" id="1810919"/>
    <lineage>
        <taxon>Eukaryota</taxon>
        <taxon>Fungi</taxon>
        <taxon>Dikarya</taxon>
        <taxon>Ascomycota</taxon>
        <taxon>Pezizomycotina</taxon>
        <taxon>Eurotiomycetes</taxon>
        <taxon>Eurotiomycetidae</taxon>
        <taxon>Eurotiales</taxon>
        <taxon>Aspergillaceae</taxon>
        <taxon>Aspergillus</taxon>
        <taxon>Aspergillus subgen. Nidulantes</taxon>
    </lineage>
</organism>
<feature type="region of interest" description="Disordered" evidence="1">
    <location>
        <begin position="634"/>
        <end position="655"/>
    </location>
</feature>
<dbReference type="EMBL" id="PVWQ01000005">
    <property type="protein sequence ID" value="RDW81220.1"/>
    <property type="molecule type" value="Genomic_DNA"/>
</dbReference>
<accession>A0A3D8S4U1</accession>
<comment type="caution">
    <text evidence="2">The sequence shown here is derived from an EMBL/GenBank/DDBJ whole genome shotgun (WGS) entry which is preliminary data.</text>
</comment>
<evidence type="ECO:0000313" key="3">
    <source>
        <dbReference type="Proteomes" id="UP000256690"/>
    </source>
</evidence>